<keyword evidence="3" id="KW-0120">Carbon dioxide fixation</keyword>
<dbReference type="InterPro" id="IPR003435">
    <property type="entry name" value="Chaperonin_RcbX"/>
</dbReference>
<dbReference type="ExpressionAtlas" id="A0A2K3DKD7">
    <property type="expression patterns" value="baseline"/>
</dbReference>
<dbReference type="PANTHER" id="PTHR33791">
    <property type="entry name" value="CHAPERONIN-LIKE RBCX PROTEIN 1, CHLOROPLASTIC"/>
    <property type="match status" value="1"/>
</dbReference>
<sequence length="341" mass="33807">MLALRGGIAHPPKSSRERAIDTGEHRGLHARPFVLAPRPQICRRDVRSRGGMYVPSDSFGGVSPERKASDILRTFFTFVAARVVLAQLEGSGRGALGAYDSQAAGDLHHFLQHVPLKDGDAWLTQLMRRNSSLGLRLLEVRKAYCEEAFEWDQLQRVSVKDMQGANARIMRQFAAASLAASLAAEQEEGQEAPMPAAAATAATTEAATTAAVSTASAAATMAATAEAAAATSTAGSSAASSSSCSSSSSNGASIAAAGAGAGAVSDQPSSVGSSAAAAAPGLAASTAGGESGGGMDGAEAAAGGGAGASSVGLGPGREGGSAASTQQVEGGFTGPTDGEKA</sequence>
<protein>
    <submittedName>
        <fullName evidence="5">Uncharacterized protein</fullName>
    </submittedName>
</protein>
<dbReference type="GeneID" id="5718088"/>
<dbReference type="OrthoDB" id="513226at2759"/>
<evidence type="ECO:0000256" key="4">
    <source>
        <dbReference type="SAM" id="MobiDB-lite"/>
    </source>
</evidence>
<accession>A0A2K3DKD7</accession>
<dbReference type="PaxDb" id="3055-EDP03859"/>
<dbReference type="GO" id="GO:0044183">
    <property type="term" value="F:protein folding chaperone"/>
    <property type="evidence" value="ECO:0000318"/>
    <property type="project" value="GO_Central"/>
</dbReference>
<evidence type="ECO:0000256" key="1">
    <source>
        <dbReference type="ARBA" id="ARBA00022531"/>
    </source>
</evidence>
<dbReference type="AlphaFoldDB" id="A0A2K3DKD7"/>
<dbReference type="GO" id="GO:0015979">
    <property type="term" value="P:photosynthesis"/>
    <property type="evidence" value="ECO:0007669"/>
    <property type="project" value="UniProtKB-KW"/>
</dbReference>
<dbReference type="Pfam" id="PF02341">
    <property type="entry name" value="RbcX"/>
    <property type="match status" value="1"/>
</dbReference>
<dbReference type="SUPFAM" id="SSF158615">
    <property type="entry name" value="RbcX-like"/>
    <property type="match status" value="1"/>
</dbReference>
<dbReference type="PANTHER" id="PTHR33791:SF1">
    <property type="entry name" value="RUBISCO CHAPERONE RBCX"/>
    <property type="match status" value="1"/>
</dbReference>
<feature type="region of interest" description="Disordered" evidence="4">
    <location>
        <begin position="283"/>
        <end position="341"/>
    </location>
</feature>
<gene>
    <name evidence="5" type="ORF">CHLRE_07g339000v5</name>
</gene>
<dbReference type="Gramene" id="PNW81007">
    <property type="protein sequence ID" value="PNW81007"/>
    <property type="gene ID" value="CHLRE_07g339000v5"/>
</dbReference>
<evidence type="ECO:0000256" key="2">
    <source>
        <dbReference type="ARBA" id="ARBA00023186"/>
    </source>
</evidence>
<dbReference type="GO" id="GO:0110102">
    <property type="term" value="P:ribulose bisphosphate carboxylase complex assembly"/>
    <property type="evidence" value="ECO:0007669"/>
    <property type="project" value="InterPro"/>
</dbReference>
<evidence type="ECO:0000256" key="3">
    <source>
        <dbReference type="ARBA" id="ARBA00023300"/>
    </source>
</evidence>
<keyword evidence="2" id="KW-0143">Chaperone</keyword>
<proteinExistence type="predicted"/>
<dbReference type="InParanoid" id="A0A2K3DKD7"/>
<evidence type="ECO:0000313" key="6">
    <source>
        <dbReference type="Proteomes" id="UP000006906"/>
    </source>
</evidence>
<dbReference type="Gene3D" id="1.10.1200.210">
    <property type="entry name" value="Chaperonin-like RbcX"/>
    <property type="match status" value="1"/>
</dbReference>
<dbReference type="EMBL" id="CM008968">
    <property type="protein sequence ID" value="PNW81007.1"/>
    <property type="molecule type" value="Genomic_DNA"/>
</dbReference>
<organism evidence="5 6">
    <name type="scientific">Chlamydomonas reinhardtii</name>
    <name type="common">Chlamydomonas smithii</name>
    <dbReference type="NCBI Taxonomy" id="3055"/>
    <lineage>
        <taxon>Eukaryota</taxon>
        <taxon>Viridiplantae</taxon>
        <taxon>Chlorophyta</taxon>
        <taxon>core chlorophytes</taxon>
        <taxon>Chlorophyceae</taxon>
        <taxon>CS clade</taxon>
        <taxon>Chlamydomonadales</taxon>
        <taxon>Chlamydomonadaceae</taxon>
        <taxon>Chlamydomonas</taxon>
    </lineage>
</organism>
<dbReference type="RefSeq" id="XP_001692381.2">
    <property type="nucleotide sequence ID" value="XM_001692329.3"/>
</dbReference>
<evidence type="ECO:0000313" key="5">
    <source>
        <dbReference type="EMBL" id="PNW81007.1"/>
    </source>
</evidence>
<dbReference type="Proteomes" id="UP000006906">
    <property type="component" value="Chromosome 7"/>
</dbReference>
<keyword evidence="1" id="KW-0602">Photosynthesis</keyword>
<keyword evidence="6" id="KW-1185">Reference proteome</keyword>
<name>A0A2K3DKD7_CHLRE</name>
<dbReference type="InterPro" id="IPR038052">
    <property type="entry name" value="Chaperonin_RbcX_sf"/>
</dbReference>
<reference evidence="5 6" key="1">
    <citation type="journal article" date="2007" name="Science">
        <title>The Chlamydomonas genome reveals the evolution of key animal and plant functions.</title>
        <authorList>
            <person name="Merchant S.S."/>
            <person name="Prochnik S.E."/>
            <person name="Vallon O."/>
            <person name="Harris E.H."/>
            <person name="Karpowicz S.J."/>
            <person name="Witman G.B."/>
            <person name="Terry A."/>
            <person name="Salamov A."/>
            <person name="Fritz-Laylin L.K."/>
            <person name="Marechal-Drouard L."/>
            <person name="Marshall W.F."/>
            <person name="Qu L.H."/>
            <person name="Nelson D.R."/>
            <person name="Sanderfoot A.A."/>
            <person name="Spalding M.H."/>
            <person name="Kapitonov V.V."/>
            <person name="Ren Q."/>
            <person name="Ferris P."/>
            <person name="Lindquist E."/>
            <person name="Shapiro H."/>
            <person name="Lucas S.M."/>
            <person name="Grimwood J."/>
            <person name="Schmutz J."/>
            <person name="Cardol P."/>
            <person name="Cerutti H."/>
            <person name="Chanfreau G."/>
            <person name="Chen C.L."/>
            <person name="Cognat V."/>
            <person name="Croft M.T."/>
            <person name="Dent R."/>
            <person name="Dutcher S."/>
            <person name="Fernandez E."/>
            <person name="Fukuzawa H."/>
            <person name="Gonzalez-Ballester D."/>
            <person name="Gonzalez-Halphen D."/>
            <person name="Hallmann A."/>
            <person name="Hanikenne M."/>
            <person name="Hippler M."/>
            <person name="Inwood W."/>
            <person name="Jabbari K."/>
            <person name="Kalanon M."/>
            <person name="Kuras R."/>
            <person name="Lefebvre P.A."/>
            <person name="Lemaire S.D."/>
            <person name="Lobanov A.V."/>
            <person name="Lohr M."/>
            <person name="Manuell A."/>
            <person name="Meier I."/>
            <person name="Mets L."/>
            <person name="Mittag M."/>
            <person name="Mittelmeier T."/>
            <person name="Moroney J.V."/>
            <person name="Moseley J."/>
            <person name="Napoli C."/>
            <person name="Nedelcu A.M."/>
            <person name="Niyogi K."/>
            <person name="Novoselov S.V."/>
            <person name="Paulsen I.T."/>
            <person name="Pazour G."/>
            <person name="Purton S."/>
            <person name="Ral J.P."/>
            <person name="Riano-Pachon D.M."/>
            <person name="Riekhof W."/>
            <person name="Rymarquis L."/>
            <person name="Schroda M."/>
            <person name="Stern D."/>
            <person name="Umen J."/>
            <person name="Willows R."/>
            <person name="Wilson N."/>
            <person name="Zimmer S.L."/>
            <person name="Allmer J."/>
            <person name="Balk J."/>
            <person name="Bisova K."/>
            <person name="Chen C.J."/>
            <person name="Elias M."/>
            <person name="Gendler K."/>
            <person name="Hauser C."/>
            <person name="Lamb M.R."/>
            <person name="Ledford H."/>
            <person name="Long J.C."/>
            <person name="Minagawa J."/>
            <person name="Page M.D."/>
            <person name="Pan J."/>
            <person name="Pootakham W."/>
            <person name="Roje S."/>
            <person name="Rose A."/>
            <person name="Stahlberg E."/>
            <person name="Terauchi A.M."/>
            <person name="Yang P."/>
            <person name="Ball S."/>
            <person name="Bowler C."/>
            <person name="Dieckmann C.L."/>
            <person name="Gladyshev V.N."/>
            <person name="Green P."/>
            <person name="Jorgensen R."/>
            <person name="Mayfield S."/>
            <person name="Mueller-Roeber B."/>
            <person name="Rajamani S."/>
            <person name="Sayre R.T."/>
            <person name="Brokstein P."/>
            <person name="Dubchak I."/>
            <person name="Goodstein D."/>
            <person name="Hornick L."/>
            <person name="Huang Y.W."/>
            <person name="Jhaveri J."/>
            <person name="Luo Y."/>
            <person name="Martinez D."/>
            <person name="Ngau W.C."/>
            <person name="Otillar B."/>
            <person name="Poliakov A."/>
            <person name="Porter A."/>
            <person name="Szajkowski L."/>
            <person name="Werner G."/>
            <person name="Zhou K."/>
            <person name="Grigoriev I.V."/>
            <person name="Rokhsar D.S."/>
            <person name="Grossman A.R."/>
        </authorList>
    </citation>
    <scope>NUCLEOTIDE SEQUENCE [LARGE SCALE GENOMIC DNA]</scope>
    <source>
        <strain evidence="6">CC-503</strain>
    </source>
</reference>
<dbReference type="GO" id="GO:0015977">
    <property type="term" value="P:carbon fixation"/>
    <property type="evidence" value="ECO:0007669"/>
    <property type="project" value="UniProtKB-KW"/>
</dbReference>
<feature type="compositionally biased region" description="Gly residues" evidence="4">
    <location>
        <begin position="289"/>
        <end position="319"/>
    </location>
</feature>
<dbReference type="KEGG" id="cre:CHLRE_07g339000v5"/>
<dbReference type="SMR" id="A0A2K3DKD7"/>